<dbReference type="Pfam" id="PF00226">
    <property type="entry name" value="DnaJ"/>
    <property type="match status" value="1"/>
</dbReference>
<dbReference type="InterPro" id="IPR001623">
    <property type="entry name" value="DnaJ_domain"/>
</dbReference>
<dbReference type="InterPro" id="IPR004179">
    <property type="entry name" value="Sec63-dom"/>
</dbReference>
<evidence type="ECO:0000256" key="8">
    <source>
        <dbReference type="ARBA" id="ARBA00023186"/>
    </source>
</evidence>
<keyword evidence="4" id="KW-0256">Endoplasmic reticulum</keyword>
<evidence type="ECO:0000313" key="13">
    <source>
        <dbReference type="Proteomes" id="UP001521785"/>
    </source>
</evidence>
<dbReference type="PRINTS" id="PR00625">
    <property type="entry name" value="JDOMAIN"/>
</dbReference>
<evidence type="ECO:0000256" key="3">
    <source>
        <dbReference type="ARBA" id="ARBA00022692"/>
    </source>
</evidence>
<dbReference type="SMART" id="SM00973">
    <property type="entry name" value="Sec63"/>
    <property type="match status" value="1"/>
</dbReference>
<evidence type="ECO:0000256" key="2">
    <source>
        <dbReference type="ARBA" id="ARBA00022448"/>
    </source>
</evidence>
<feature type="transmembrane region" description="Helical" evidence="10">
    <location>
        <begin position="222"/>
        <end position="244"/>
    </location>
</feature>
<dbReference type="PROSITE" id="PS50076">
    <property type="entry name" value="DNAJ_2"/>
    <property type="match status" value="1"/>
</dbReference>
<organism evidence="12 13">
    <name type="scientific">Paraconiothyrium brasiliense</name>
    <dbReference type="NCBI Taxonomy" id="300254"/>
    <lineage>
        <taxon>Eukaryota</taxon>
        <taxon>Fungi</taxon>
        <taxon>Dikarya</taxon>
        <taxon>Ascomycota</taxon>
        <taxon>Pezizomycotina</taxon>
        <taxon>Dothideomycetes</taxon>
        <taxon>Pleosporomycetidae</taxon>
        <taxon>Pleosporales</taxon>
        <taxon>Massarineae</taxon>
        <taxon>Didymosphaeriaceae</taxon>
        <taxon>Paraconiothyrium</taxon>
    </lineage>
</organism>
<feature type="transmembrane region" description="Helical" evidence="10">
    <location>
        <begin position="14"/>
        <end position="35"/>
    </location>
</feature>
<accession>A0ABR3R4I8</accession>
<feature type="compositionally biased region" description="Acidic residues" evidence="9">
    <location>
        <begin position="645"/>
        <end position="659"/>
    </location>
</feature>
<dbReference type="Gene3D" id="1.10.287.110">
    <property type="entry name" value="DnaJ domain"/>
    <property type="match status" value="1"/>
</dbReference>
<gene>
    <name evidence="12" type="primary">SEC63</name>
    <name evidence="12" type="ORF">SLS60_008062</name>
</gene>
<evidence type="ECO:0000256" key="7">
    <source>
        <dbReference type="ARBA" id="ARBA00023136"/>
    </source>
</evidence>
<comment type="subcellular location">
    <subcellularLocation>
        <location evidence="1">Endoplasmic reticulum membrane</location>
        <topology evidence="1">Multi-pass membrane protein</topology>
    </subcellularLocation>
</comment>
<comment type="caution">
    <text evidence="12">The sequence shown here is derived from an EMBL/GenBank/DDBJ whole genome shotgun (WGS) entry which is preliminary data.</text>
</comment>
<proteinExistence type="predicted"/>
<reference evidence="12 13" key="1">
    <citation type="submission" date="2024-02" db="EMBL/GenBank/DDBJ databases">
        <title>De novo assembly and annotation of 12 fungi associated with fruit tree decline syndrome in Ontario, Canada.</title>
        <authorList>
            <person name="Sulman M."/>
            <person name="Ellouze W."/>
            <person name="Ilyukhin E."/>
        </authorList>
    </citation>
    <scope>NUCLEOTIDE SEQUENCE [LARGE SCALE GENOMIC DNA]</scope>
    <source>
        <strain evidence="12 13">M42-189</strain>
    </source>
</reference>
<dbReference type="PANTHER" id="PTHR24075">
    <property type="entry name" value="SEC63 DOMAIN-CONTAINING"/>
    <property type="match status" value="1"/>
</dbReference>
<evidence type="ECO:0000256" key="1">
    <source>
        <dbReference type="ARBA" id="ARBA00004477"/>
    </source>
</evidence>
<dbReference type="SMART" id="SM00271">
    <property type="entry name" value="DnaJ"/>
    <property type="match status" value="1"/>
</dbReference>
<dbReference type="Gene3D" id="2.60.40.150">
    <property type="entry name" value="C2 domain"/>
    <property type="match status" value="1"/>
</dbReference>
<keyword evidence="13" id="KW-1185">Reference proteome</keyword>
<evidence type="ECO:0000256" key="5">
    <source>
        <dbReference type="ARBA" id="ARBA00022927"/>
    </source>
</evidence>
<name>A0ABR3R4I8_9PLEO</name>
<feature type="compositionally biased region" description="Acidic residues" evidence="9">
    <location>
        <begin position="683"/>
        <end position="709"/>
    </location>
</feature>
<evidence type="ECO:0000256" key="4">
    <source>
        <dbReference type="ARBA" id="ARBA00022824"/>
    </source>
</evidence>
<evidence type="ECO:0000256" key="6">
    <source>
        <dbReference type="ARBA" id="ARBA00022989"/>
    </source>
</evidence>
<evidence type="ECO:0000256" key="9">
    <source>
        <dbReference type="SAM" id="MobiDB-lite"/>
    </source>
</evidence>
<dbReference type="Proteomes" id="UP001521785">
    <property type="component" value="Unassembled WGS sequence"/>
</dbReference>
<dbReference type="Gene3D" id="1.10.3380.10">
    <property type="entry name" value="Sec63 N-terminal domain-like domain"/>
    <property type="match status" value="1"/>
</dbReference>
<keyword evidence="7 10" id="KW-0472">Membrane</keyword>
<dbReference type="InterPro" id="IPR035892">
    <property type="entry name" value="C2_domain_sf"/>
</dbReference>
<dbReference type="SUPFAM" id="SSF158702">
    <property type="entry name" value="Sec63 N-terminal domain-like"/>
    <property type="match status" value="1"/>
</dbReference>
<protein>
    <submittedName>
        <fullName evidence="12">Secretory subunit</fullName>
    </submittedName>
</protein>
<evidence type="ECO:0000256" key="10">
    <source>
        <dbReference type="SAM" id="Phobius"/>
    </source>
</evidence>
<dbReference type="EMBL" id="JAKJXO020000011">
    <property type="protein sequence ID" value="KAL1598917.1"/>
    <property type="molecule type" value="Genomic_DNA"/>
</dbReference>
<feature type="domain" description="J" evidence="11">
    <location>
        <begin position="106"/>
        <end position="196"/>
    </location>
</feature>
<dbReference type="SUPFAM" id="SSF46565">
    <property type="entry name" value="Chaperone J-domain"/>
    <property type="match status" value="1"/>
</dbReference>
<dbReference type="Pfam" id="PF02889">
    <property type="entry name" value="Sec63"/>
    <property type="match status" value="1"/>
</dbReference>
<keyword evidence="3 10" id="KW-0812">Transmembrane</keyword>
<keyword evidence="6 10" id="KW-1133">Transmembrane helix</keyword>
<dbReference type="SUPFAM" id="SSF81296">
    <property type="entry name" value="E set domains"/>
    <property type="match status" value="1"/>
</dbReference>
<evidence type="ECO:0000313" key="12">
    <source>
        <dbReference type="EMBL" id="KAL1598917.1"/>
    </source>
</evidence>
<dbReference type="InterPro" id="IPR014756">
    <property type="entry name" value="Ig_E-set"/>
</dbReference>
<keyword evidence="2" id="KW-0813">Transport</keyword>
<keyword evidence="8" id="KW-0143">Chaperone</keyword>
<dbReference type="InterPro" id="IPR036869">
    <property type="entry name" value="J_dom_sf"/>
</dbReference>
<dbReference type="CDD" id="cd06257">
    <property type="entry name" value="DnaJ"/>
    <property type="match status" value="1"/>
</dbReference>
<evidence type="ECO:0000259" key="11">
    <source>
        <dbReference type="PROSITE" id="PS50076"/>
    </source>
</evidence>
<dbReference type="PANTHER" id="PTHR24075:SF0">
    <property type="entry name" value="TRANSLOCATION PROTEIN SEC63 HOMOLOG"/>
    <property type="match status" value="1"/>
</dbReference>
<feature type="transmembrane region" description="Helical" evidence="10">
    <location>
        <begin position="74"/>
        <end position="95"/>
    </location>
</feature>
<sequence length="709" mass="79245">MSGTDYTYDGEGQFFPYFIVTLTSFVTIPVTYSLLKPSKELESTATRISSDFTPEHADLVEKQRKKQKRRERRIKRAIVSLIGWSVIAGMIYLIIVTAQNVPKIWDPYDVLGVSRVCTLSDTYHEERALTDQQSASEKEIKRHYRKLSLTQHPDKRREDVEKNITTEVINDHWVEVTKAFKALTDEEVRNNYLQYGHPDGKQSFSIGIALPKWIITEGHGKYVLLMYALALGVILPYTVGKWWYGTQRMTKEKILVASAGKLFREYDNDQGESGVVGALSSGEEFNEVLAGHKADNGLSKLEQKVLSKETGALVLSALTKKDRQKLDELDDSRRRKVLTLLWAYLGRIELDDETLNEEKYEVAPIALKLNEAYTSIALAYGSTKAVLAAYHTSQLLIQALRPGASPLEQLPHFTADVANAAEAERSRTHLSIQEFLALPTSERKARVVAPSLVSELQYNQALTVASQLPVLHVEKPFFKVVGERFVTPSSLVQFVVKARFIPPGATNVPEVNPKDLLDIDPDEGDVAAITGRKDDRSGQKPIQPPLAHAPYYARDHAPRWHIFLADSKQGRIAVPPFTFSTFDKPILDESGKPTYNVQTLKMQFGAPPQPGAYTFVMHMICDSYIGFDTKMEVTLNVEDASKAEEVEEEGEISEPDEDTIAGQMRTLKSGGVPAPRKRRAADDESSDGSDTEGDVESESETDTDTSDEE</sequence>
<feature type="region of interest" description="Disordered" evidence="9">
    <location>
        <begin position="641"/>
        <end position="709"/>
    </location>
</feature>
<keyword evidence="5" id="KW-0653">Protein transport</keyword>